<feature type="domain" description="DUF6824" evidence="2">
    <location>
        <begin position="423"/>
        <end position="506"/>
    </location>
</feature>
<feature type="region of interest" description="Disordered" evidence="1">
    <location>
        <begin position="394"/>
        <end position="413"/>
    </location>
</feature>
<dbReference type="AlphaFoldDB" id="A0A1E7FY29"/>
<feature type="compositionally biased region" description="Low complexity" evidence="1">
    <location>
        <begin position="241"/>
        <end position="257"/>
    </location>
</feature>
<protein>
    <recommendedName>
        <fullName evidence="2">DUF6824 domain-containing protein</fullName>
    </recommendedName>
</protein>
<feature type="compositionally biased region" description="Low complexity" evidence="1">
    <location>
        <begin position="401"/>
        <end position="411"/>
    </location>
</feature>
<sequence>MTNIFDNTDHAIAREFYSLSFQDRNDINEEVHGVQSMAQEETPELIEDSLRMLSIELRNLPLYNKEIYEKALNMHMNGKGNSDGGDFFSSSSIIDDEYDNDECYVESGNFQLMFLRCELFNPKKAAIRLVTYLELAYETYGEVALRRPLRIDDLQSTEEIDVLKSGHHQLLPFRDRSGRRVLALHRDLSLPSASVLSQSVLSSGPGTKLMLYIWTVLAEDIESQRKGLVVVFWPRYTNTNNTSGATSTTSNSSVSDNQAYGNKGNDTSKRIKRRIKSNNYNNKDINAPVPNADARSMGKRFFEAIPVRVCSLHVCFPDTPYFHMIRHVLILIIGESLRTRVKLHSGDGTEVHYKLSGYGIPVETLPMDEITGNIKTKNQAQFIAVRKRIEGVEENNGGHVSSSSSSSNNNNTPSMIECPLLNDVIFRSGKSYLSHPGNANFRGLIEQYISAHNEASQEKKIKITWQVIEEVESKSGRFLEHDKGLGTWTELTNRGAVRHKIATYFKEYRRKLKAQHKIQICQSSTHQFVQQDGKKRKRARVQVGGTLSKVMPNGCFSSCEM</sequence>
<keyword evidence="4" id="KW-1185">Reference proteome</keyword>
<gene>
    <name evidence="3" type="ORF">FRACYDRAFT_233212</name>
</gene>
<dbReference type="InterPro" id="IPR049227">
    <property type="entry name" value="DUF6824"/>
</dbReference>
<dbReference type="Pfam" id="PF20710">
    <property type="entry name" value="DUF6824"/>
    <property type="match status" value="1"/>
</dbReference>
<organism evidence="3 4">
    <name type="scientific">Fragilariopsis cylindrus CCMP1102</name>
    <dbReference type="NCBI Taxonomy" id="635003"/>
    <lineage>
        <taxon>Eukaryota</taxon>
        <taxon>Sar</taxon>
        <taxon>Stramenopiles</taxon>
        <taxon>Ochrophyta</taxon>
        <taxon>Bacillariophyta</taxon>
        <taxon>Bacillariophyceae</taxon>
        <taxon>Bacillariophycidae</taxon>
        <taxon>Bacillariales</taxon>
        <taxon>Bacillariaceae</taxon>
        <taxon>Fragilariopsis</taxon>
    </lineage>
</organism>
<evidence type="ECO:0000313" key="4">
    <source>
        <dbReference type="Proteomes" id="UP000095751"/>
    </source>
</evidence>
<dbReference type="KEGG" id="fcy:FRACYDRAFT_233212"/>
<dbReference type="EMBL" id="KV784353">
    <property type="protein sequence ID" value="OEU23045.1"/>
    <property type="molecule type" value="Genomic_DNA"/>
</dbReference>
<evidence type="ECO:0000259" key="2">
    <source>
        <dbReference type="Pfam" id="PF20710"/>
    </source>
</evidence>
<name>A0A1E7FY29_9STRA</name>
<dbReference type="Proteomes" id="UP000095751">
    <property type="component" value="Unassembled WGS sequence"/>
</dbReference>
<accession>A0A1E7FY29</accession>
<proteinExistence type="predicted"/>
<feature type="region of interest" description="Disordered" evidence="1">
    <location>
        <begin position="241"/>
        <end position="287"/>
    </location>
</feature>
<dbReference type="InParanoid" id="A0A1E7FY29"/>
<evidence type="ECO:0000313" key="3">
    <source>
        <dbReference type="EMBL" id="OEU23045.1"/>
    </source>
</evidence>
<reference evidence="3 4" key="1">
    <citation type="submission" date="2016-09" db="EMBL/GenBank/DDBJ databases">
        <title>Extensive genetic diversity and differential bi-allelic expression allows diatom success in the polar Southern Ocean.</title>
        <authorList>
            <consortium name="DOE Joint Genome Institute"/>
            <person name="Mock T."/>
            <person name="Otillar R.P."/>
            <person name="Strauss J."/>
            <person name="Dupont C."/>
            <person name="Frickenhaus S."/>
            <person name="Maumus F."/>
            <person name="Mcmullan M."/>
            <person name="Sanges R."/>
            <person name="Schmutz J."/>
            <person name="Toseland A."/>
            <person name="Valas R."/>
            <person name="Veluchamy A."/>
            <person name="Ward B.J."/>
            <person name="Allen A."/>
            <person name="Barry K."/>
            <person name="Falciatore A."/>
            <person name="Ferrante M."/>
            <person name="Fortunato A.E."/>
            <person name="Gloeckner G."/>
            <person name="Gruber A."/>
            <person name="Hipkin R."/>
            <person name="Janech M."/>
            <person name="Kroth P."/>
            <person name="Leese F."/>
            <person name="Lindquist E."/>
            <person name="Lyon B.R."/>
            <person name="Martin J."/>
            <person name="Mayer C."/>
            <person name="Parker M."/>
            <person name="Quesneville H."/>
            <person name="Raymond J."/>
            <person name="Uhlig C."/>
            <person name="Valentin K.U."/>
            <person name="Worden A.Z."/>
            <person name="Armbrust E.V."/>
            <person name="Bowler C."/>
            <person name="Green B."/>
            <person name="Moulton V."/>
            <person name="Van Oosterhout C."/>
            <person name="Grigoriev I."/>
        </authorList>
    </citation>
    <scope>NUCLEOTIDE SEQUENCE [LARGE SCALE GENOMIC DNA]</scope>
    <source>
        <strain evidence="3 4">CCMP1102</strain>
    </source>
</reference>
<evidence type="ECO:0000256" key="1">
    <source>
        <dbReference type="SAM" id="MobiDB-lite"/>
    </source>
</evidence>